<reference evidence="1 2" key="1">
    <citation type="submission" date="2020-02" db="EMBL/GenBank/DDBJ databases">
        <authorList>
            <person name="Hogendoorn C."/>
        </authorList>
    </citation>
    <scope>NUCLEOTIDE SEQUENCE [LARGE SCALE GENOMIC DNA]</scope>
    <source>
        <strain evidence="1">R501</strain>
    </source>
</reference>
<dbReference type="Proteomes" id="UP000503399">
    <property type="component" value="Chromosome"/>
</dbReference>
<dbReference type="KEGG" id="hfv:R50_0022"/>
<sequence>MAGKDSIRALDQQVRTEVEELVLDWLEPRIRALRERAEALRRELPLPAQALPLIRDTLDPVHWRAWHEIRRQVPAGVSDRALKEGLDILETLGVVRTHRLSTGSRQYRLAVPPPAREERPPARPVGEQWLEPLSRYFRDHPEAIMTRREIGEQVLGRAASPLILSRSIRQACDAGILEPAGVRREGKGGRPAQCYRAGAALRKA</sequence>
<dbReference type="AlphaFoldDB" id="A0A6F8ZCD8"/>
<dbReference type="EMBL" id="LR778114">
    <property type="protein sequence ID" value="CAB1127528.1"/>
    <property type="molecule type" value="Genomic_DNA"/>
</dbReference>
<name>A0A6F8ZCD8_9FIRM</name>
<accession>A0A6F8ZCD8</accession>
<keyword evidence="2" id="KW-1185">Reference proteome</keyword>
<protein>
    <submittedName>
        <fullName evidence="1">Uncharacterized protein</fullName>
    </submittedName>
</protein>
<evidence type="ECO:0000313" key="2">
    <source>
        <dbReference type="Proteomes" id="UP000503399"/>
    </source>
</evidence>
<evidence type="ECO:0000313" key="1">
    <source>
        <dbReference type="EMBL" id="CAB1127528.1"/>
    </source>
</evidence>
<gene>
    <name evidence="1" type="ORF">R50_0022</name>
</gene>
<organism evidence="1 2">
    <name type="scientific">Candidatus Hydrogenisulfobacillus filiaventi</name>
    <dbReference type="NCBI Taxonomy" id="2707344"/>
    <lineage>
        <taxon>Bacteria</taxon>
        <taxon>Bacillati</taxon>
        <taxon>Bacillota</taxon>
        <taxon>Clostridia</taxon>
        <taxon>Eubacteriales</taxon>
        <taxon>Clostridiales Family XVII. Incertae Sedis</taxon>
        <taxon>Candidatus Hydrogenisulfobacillus</taxon>
    </lineage>
</organism>
<proteinExistence type="predicted"/>